<dbReference type="GeneID" id="107900099"/>
<gene>
    <name evidence="3" type="primary">LOC107900099</name>
</gene>
<protein>
    <recommendedName>
        <fullName evidence="1">Retrotransposon gag domain-containing protein</fullName>
    </recommendedName>
</protein>
<dbReference type="PaxDb" id="3635-A0A1U8IZB8"/>
<feature type="domain" description="Retrotransposon gag" evidence="1">
    <location>
        <begin position="91"/>
        <end position="157"/>
    </location>
</feature>
<dbReference type="Pfam" id="PF03732">
    <property type="entry name" value="Retrotrans_gag"/>
    <property type="match status" value="1"/>
</dbReference>
<evidence type="ECO:0000313" key="3">
    <source>
        <dbReference type="RefSeq" id="XP_016681294.1"/>
    </source>
</evidence>
<dbReference type="RefSeq" id="XP_016681294.1">
    <property type="nucleotide sequence ID" value="XM_016825805.1"/>
</dbReference>
<reference evidence="3" key="1">
    <citation type="submission" date="2025-08" db="UniProtKB">
        <authorList>
            <consortium name="RefSeq"/>
        </authorList>
    </citation>
    <scope>IDENTIFICATION</scope>
</reference>
<proteinExistence type="predicted"/>
<dbReference type="AlphaFoldDB" id="A0A1U8IZB8"/>
<dbReference type="InterPro" id="IPR005162">
    <property type="entry name" value="Retrotrans_gag_dom"/>
</dbReference>
<evidence type="ECO:0000313" key="2">
    <source>
        <dbReference type="Proteomes" id="UP000818029"/>
    </source>
</evidence>
<organism evidence="2 3">
    <name type="scientific">Gossypium hirsutum</name>
    <name type="common">Upland cotton</name>
    <name type="synonym">Gossypium mexicanum</name>
    <dbReference type="NCBI Taxonomy" id="3635"/>
    <lineage>
        <taxon>Eukaryota</taxon>
        <taxon>Viridiplantae</taxon>
        <taxon>Streptophyta</taxon>
        <taxon>Embryophyta</taxon>
        <taxon>Tracheophyta</taxon>
        <taxon>Spermatophyta</taxon>
        <taxon>Magnoliopsida</taxon>
        <taxon>eudicotyledons</taxon>
        <taxon>Gunneridae</taxon>
        <taxon>Pentapetalae</taxon>
        <taxon>rosids</taxon>
        <taxon>malvids</taxon>
        <taxon>Malvales</taxon>
        <taxon>Malvaceae</taxon>
        <taxon>Malvoideae</taxon>
        <taxon>Gossypium</taxon>
    </lineage>
</organism>
<dbReference type="Proteomes" id="UP000818029">
    <property type="component" value="Unplaced"/>
</dbReference>
<evidence type="ECO:0000259" key="1">
    <source>
        <dbReference type="Pfam" id="PF03732"/>
    </source>
</evidence>
<dbReference type="KEGG" id="ghi:107900099"/>
<name>A0A1U8IZB8_GOSHI</name>
<dbReference type="PANTHER" id="PTHR34482:SF36">
    <property type="entry name" value="RETROTRANSPOSON GAG DOMAIN-CONTAINING PROTEIN"/>
    <property type="match status" value="1"/>
</dbReference>
<sequence length="158" mass="18898">MNEWFTKYLRTNPTIQQPPPLVSQPIPKVPQGPKPVRIGKPQIDKIRKHEAEKFRATVDVDLEWAEFWVENSIRVFDKLSCTPAECLRCAVSLQKDTTYHWWNTITSVAPRENVTWEFFQAEFRKKYVSQRFMDQKKKEFLELKQVNMTVSEYKREFV</sequence>
<dbReference type="OrthoDB" id="2272416at2759"/>
<dbReference type="PANTHER" id="PTHR34482">
    <property type="entry name" value="DNA DAMAGE-INDUCIBLE PROTEIN 1-LIKE"/>
    <property type="match status" value="1"/>
</dbReference>
<keyword evidence="2" id="KW-1185">Reference proteome</keyword>
<accession>A0A1U8IZB8</accession>